<dbReference type="GO" id="GO:0043953">
    <property type="term" value="P:protein transport by the Tat complex"/>
    <property type="evidence" value="ECO:0007669"/>
    <property type="project" value="UniProtKB-UniRule"/>
</dbReference>
<comment type="similarity">
    <text evidence="10">Belongs to the TatB family.</text>
</comment>
<dbReference type="AlphaFoldDB" id="A0A2X0QZP2"/>
<gene>
    <name evidence="10" type="primary">tatB</name>
    <name evidence="12" type="ORF">NITFAB_2545</name>
</gene>
<comment type="subunit">
    <text evidence="10">The Tat system comprises two distinct complexes: a TatABC complex, containing multiple copies of TatA, TatB and TatC subunits, and a separate TatA complex, containing only TatA subunits. Substrates initially bind to the TatABC complex, which probably triggers association of the separate TatA complex to form the active translocon.</text>
</comment>
<dbReference type="EMBL" id="LS423452">
    <property type="protein sequence ID" value="SPS06948.1"/>
    <property type="molecule type" value="Genomic_DNA"/>
</dbReference>
<feature type="compositionally biased region" description="Polar residues" evidence="11">
    <location>
        <begin position="195"/>
        <end position="204"/>
    </location>
</feature>
<dbReference type="InterPro" id="IPR018448">
    <property type="entry name" value="TatB"/>
</dbReference>
<evidence type="ECO:0000256" key="7">
    <source>
        <dbReference type="ARBA" id="ARBA00022989"/>
    </source>
</evidence>
<comment type="function">
    <text evidence="10">Part of the twin-arginine translocation (Tat) system that transports large folded proteins containing a characteristic twin-arginine motif in their signal peptide across membranes. Together with TatC, TatB is part of a receptor directly interacting with Tat signal peptides. TatB may form an oligomeric binding site that transiently accommodates folded Tat precursor proteins before their translocation.</text>
</comment>
<reference evidence="12" key="1">
    <citation type="submission" date="2018-05" db="EMBL/GenBank/DDBJ databases">
        <authorList>
            <person name="Lanie J.A."/>
            <person name="Ng W.-L."/>
            <person name="Kazmierczak K.M."/>
            <person name="Andrzejewski T.M."/>
            <person name="Davidsen T.M."/>
            <person name="Wayne K.J."/>
            <person name="Tettelin H."/>
            <person name="Glass J.I."/>
            <person name="Rusch D."/>
            <person name="Podicherti R."/>
            <person name="Tsui H.-C.T."/>
            <person name="Winkler M.E."/>
        </authorList>
    </citation>
    <scope>NUCLEOTIDE SEQUENCE</scope>
    <source>
        <strain evidence="12">KNB</strain>
    </source>
</reference>
<dbReference type="GO" id="GO:0033281">
    <property type="term" value="C:TAT protein transport complex"/>
    <property type="evidence" value="ECO:0007669"/>
    <property type="project" value="UniProtKB-UniRule"/>
</dbReference>
<dbReference type="NCBIfam" id="TIGR01410">
    <property type="entry name" value="tatB"/>
    <property type="match status" value="1"/>
</dbReference>
<dbReference type="GO" id="GO:0008320">
    <property type="term" value="F:protein transmembrane transporter activity"/>
    <property type="evidence" value="ECO:0007669"/>
    <property type="project" value="UniProtKB-UniRule"/>
</dbReference>
<dbReference type="InterPro" id="IPR003369">
    <property type="entry name" value="TatA/B/E"/>
</dbReference>
<keyword evidence="4" id="KW-0997">Cell inner membrane</keyword>
<evidence type="ECO:0000256" key="3">
    <source>
        <dbReference type="ARBA" id="ARBA00022475"/>
    </source>
</evidence>
<keyword evidence="3 10" id="KW-1003">Cell membrane</keyword>
<feature type="region of interest" description="Disordered" evidence="11">
    <location>
        <begin position="161"/>
        <end position="242"/>
    </location>
</feature>
<evidence type="ECO:0000256" key="4">
    <source>
        <dbReference type="ARBA" id="ARBA00022519"/>
    </source>
</evidence>
<feature type="compositionally biased region" description="Polar residues" evidence="11">
    <location>
        <begin position="213"/>
        <end position="225"/>
    </location>
</feature>
<dbReference type="HAMAP" id="MF_00237">
    <property type="entry name" value="TatB"/>
    <property type="match status" value="1"/>
</dbReference>
<keyword evidence="9 10" id="KW-0472">Membrane</keyword>
<dbReference type="Pfam" id="PF02416">
    <property type="entry name" value="TatA_B_E"/>
    <property type="match status" value="1"/>
</dbReference>
<evidence type="ECO:0000256" key="11">
    <source>
        <dbReference type="SAM" id="MobiDB-lite"/>
    </source>
</evidence>
<keyword evidence="2 10" id="KW-0813">Transport</keyword>
<dbReference type="PANTHER" id="PTHR33162">
    <property type="entry name" value="SEC-INDEPENDENT PROTEIN TRANSLOCASE PROTEIN TATA, CHLOROPLASTIC"/>
    <property type="match status" value="1"/>
</dbReference>
<accession>A0A2X0QZP2</accession>
<evidence type="ECO:0000256" key="2">
    <source>
        <dbReference type="ARBA" id="ARBA00022448"/>
    </source>
</evidence>
<dbReference type="PANTHER" id="PTHR33162:SF1">
    <property type="entry name" value="SEC-INDEPENDENT PROTEIN TRANSLOCASE PROTEIN TATA, CHLOROPLASTIC"/>
    <property type="match status" value="1"/>
</dbReference>
<keyword evidence="5 10" id="KW-0812">Transmembrane</keyword>
<comment type="subcellular location">
    <subcellularLocation>
        <location evidence="10">Cell membrane</location>
        <topology evidence="10">Single-pass membrane protein</topology>
    </subcellularLocation>
    <subcellularLocation>
        <location evidence="1">Membrane</location>
        <topology evidence="1">Single-pass membrane protein</topology>
    </subcellularLocation>
</comment>
<proteinExistence type="inferred from homology"/>
<evidence type="ECO:0000256" key="6">
    <source>
        <dbReference type="ARBA" id="ARBA00022927"/>
    </source>
</evidence>
<evidence type="ECO:0000256" key="1">
    <source>
        <dbReference type="ARBA" id="ARBA00004167"/>
    </source>
</evidence>
<evidence type="ECO:0000256" key="10">
    <source>
        <dbReference type="HAMAP-Rule" id="MF_00237"/>
    </source>
</evidence>
<protein>
    <recommendedName>
        <fullName evidence="10">Sec-independent protein translocase protein TatB</fullName>
    </recommendedName>
</protein>
<name>A0A2X0QZP2_9PROT</name>
<evidence type="ECO:0000256" key="9">
    <source>
        <dbReference type="ARBA" id="ARBA00023136"/>
    </source>
</evidence>
<evidence type="ECO:0000256" key="8">
    <source>
        <dbReference type="ARBA" id="ARBA00023010"/>
    </source>
</evidence>
<feature type="compositionally biased region" description="Basic and acidic residues" evidence="11">
    <location>
        <begin position="165"/>
        <end position="194"/>
    </location>
</feature>
<evidence type="ECO:0000313" key="12">
    <source>
        <dbReference type="EMBL" id="SPS06948.1"/>
    </source>
</evidence>
<evidence type="ECO:0000256" key="5">
    <source>
        <dbReference type="ARBA" id="ARBA00022692"/>
    </source>
</evidence>
<organism evidence="12">
    <name type="scientific">Candidatus Nitrotoga fabula</name>
    <dbReference type="NCBI Taxonomy" id="2182327"/>
    <lineage>
        <taxon>Bacteria</taxon>
        <taxon>Pseudomonadati</taxon>
        <taxon>Pseudomonadota</taxon>
        <taxon>Betaproteobacteria</taxon>
        <taxon>Nitrosomonadales</taxon>
        <taxon>Gallionellaceae</taxon>
        <taxon>Candidatus Nitrotoga</taxon>
    </lineage>
</organism>
<dbReference type="Gene3D" id="1.20.5.3310">
    <property type="match status" value="1"/>
</dbReference>
<keyword evidence="7 10" id="KW-1133">Transmembrane helix</keyword>
<dbReference type="PRINTS" id="PR01506">
    <property type="entry name" value="TATBPROTEIN"/>
</dbReference>
<keyword evidence="6 10" id="KW-0653">Protein transport</keyword>
<sequence>MFDVNFSEMMVIAIVAFIVIGPERLPKVARTLGHLVGRGQRYISSVKADIERDFAIEELRKLQEKVQSDYKAAEGAVSQATQTLNMHAQDFTQSVTQQVEQVREGIIQQSQINLDKQSEQENLFPKADPKDYVLQPLNREPTKEELEHKAVAMSYQEATRNLHAQQEEARKKRIEQEKQRIEEEKLRKLQENKDQQAQANNPSVQPGHPEAHNTGNLSPSSSMQPEQPGLQVTAEHKKFPID</sequence>
<keyword evidence="8 10" id="KW-0811">Translocation</keyword>